<feature type="compositionally biased region" description="Polar residues" evidence="1">
    <location>
        <begin position="71"/>
        <end position="80"/>
    </location>
</feature>
<gene>
    <name evidence="2" type="ORF">AVEN_38388_1</name>
</gene>
<feature type="compositionally biased region" description="Polar residues" evidence="1">
    <location>
        <begin position="1"/>
        <end position="11"/>
    </location>
</feature>
<sequence length="213" mass="23526">MPVSESSQSAGGPSMPVLEPSQNATEHSQTTVETSMPVLGPSMPVFELSRSAMEHSQTVVEPSMPVFELSRSATEHSQTTIDHESTYPRPRTTIPWQDSTNPRLTDPRLETADPQLGTTDTQLETNSEEHSSVLNLSLRHPQVSQHFSDAGHEAQVRQRPNDLRQYAEYAYRQDTFADDSSMFSSLPNSPPAFGDELQPSPIRPVPRAPSTLT</sequence>
<feature type="compositionally biased region" description="Polar residues" evidence="1">
    <location>
        <begin position="20"/>
        <end position="34"/>
    </location>
</feature>
<keyword evidence="3" id="KW-1185">Reference proteome</keyword>
<proteinExistence type="predicted"/>
<dbReference type="Proteomes" id="UP000499080">
    <property type="component" value="Unassembled WGS sequence"/>
</dbReference>
<accession>A0A4Y2SSG5</accession>
<feature type="compositionally biased region" description="Polar residues" evidence="1">
    <location>
        <begin position="94"/>
        <end position="103"/>
    </location>
</feature>
<dbReference type="AlphaFoldDB" id="A0A4Y2SSG5"/>
<feature type="region of interest" description="Disordered" evidence="1">
    <location>
        <begin position="179"/>
        <end position="213"/>
    </location>
</feature>
<feature type="compositionally biased region" description="Polar residues" evidence="1">
    <location>
        <begin position="116"/>
        <end position="125"/>
    </location>
</feature>
<feature type="region of interest" description="Disordered" evidence="1">
    <location>
        <begin position="70"/>
        <end position="127"/>
    </location>
</feature>
<evidence type="ECO:0000313" key="2">
    <source>
        <dbReference type="EMBL" id="GBN89895.1"/>
    </source>
</evidence>
<dbReference type="EMBL" id="BGPR01023030">
    <property type="protein sequence ID" value="GBN89895.1"/>
    <property type="molecule type" value="Genomic_DNA"/>
</dbReference>
<organism evidence="2 3">
    <name type="scientific">Araneus ventricosus</name>
    <name type="common">Orbweaver spider</name>
    <name type="synonym">Epeira ventricosa</name>
    <dbReference type="NCBI Taxonomy" id="182803"/>
    <lineage>
        <taxon>Eukaryota</taxon>
        <taxon>Metazoa</taxon>
        <taxon>Ecdysozoa</taxon>
        <taxon>Arthropoda</taxon>
        <taxon>Chelicerata</taxon>
        <taxon>Arachnida</taxon>
        <taxon>Araneae</taxon>
        <taxon>Araneomorphae</taxon>
        <taxon>Entelegynae</taxon>
        <taxon>Araneoidea</taxon>
        <taxon>Araneidae</taxon>
        <taxon>Araneus</taxon>
    </lineage>
</organism>
<evidence type="ECO:0000256" key="1">
    <source>
        <dbReference type="SAM" id="MobiDB-lite"/>
    </source>
</evidence>
<evidence type="ECO:0000313" key="3">
    <source>
        <dbReference type="Proteomes" id="UP000499080"/>
    </source>
</evidence>
<comment type="caution">
    <text evidence="2">The sequence shown here is derived from an EMBL/GenBank/DDBJ whole genome shotgun (WGS) entry which is preliminary data.</text>
</comment>
<reference evidence="2 3" key="1">
    <citation type="journal article" date="2019" name="Sci. Rep.">
        <title>Orb-weaving spider Araneus ventricosus genome elucidates the spidroin gene catalogue.</title>
        <authorList>
            <person name="Kono N."/>
            <person name="Nakamura H."/>
            <person name="Ohtoshi R."/>
            <person name="Moran D.A.P."/>
            <person name="Shinohara A."/>
            <person name="Yoshida Y."/>
            <person name="Fujiwara M."/>
            <person name="Mori M."/>
            <person name="Tomita M."/>
            <person name="Arakawa K."/>
        </authorList>
    </citation>
    <scope>NUCLEOTIDE SEQUENCE [LARGE SCALE GENOMIC DNA]</scope>
</reference>
<name>A0A4Y2SSG5_ARAVE</name>
<feature type="region of interest" description="Disordered" evidence="1">
    <location>
        <begin position="1"/>
        <end position="39"/>
    </location>
</feature>
<protein>
    <submittedName>
        <fullName evidence="2">Uncharacterized protein</fullName>
    </submittedName>
</protein>